<dbReference type="PANTHER" id="PTHR31985">
    <property type="entry name" value="ETHYLENE-RESPONSIVE TRANSCRIPTION FACTOR ERF042-RELATED"/>
    <property type="match status" value="1"/>
</dbReference>
<dbReference type="SUPFAM" id="SSF54171">
    <property type="entry name" value="DNA-binding domain"/>
    <property type="match status" value="1"/>
</dbReference>
<dbReference type="InterPro" id="IPR036955">
    <property type="entry name" value="AP2/ERF_dom_sf"/>
</dbReference>
<comment type="subcellular location">
    <subcellularLocation>
        <location evidence="1">Nucleus</location>
    </subcellularLocation>
</comment>
<evidence type="ECO:0000313" key="10">
    <source>
        <dbReference type="EMBL" id="CAK9328727.1"/>
    </source>
</evidence>
<accession>A0ABP0Z7G4</accession>
<keyword evidence="11" id="KW-1185">Reference proteome</keyword>
<protein>
    <recommendedName>
        <fullName evidence="9">AP2/ERF domain-containing protein</fullName>
    </recommendedName>
</protein>
<dbReference type="Pfam" id="PF00847">
    <property type="entry name" value="AP2"/>
    <property type="match status" value="1"/>
</dbReference>
<keyword evidence="6" id="KW-0539">Nucleus</keyword>
<feature type="domain" description="AP2/ERF" evidence="9">
    <location>
        <begin position="37"/>
        <end position="94"/>
    </location>
</feature>
<evidence type="ECO:0000256" key="2">
    <source>
        <dbReference type="ARBA" id="ARBA00023015"/>
    </source>
</evidence>
<sequence length="193" mass="21594">MTTNSHHSTTSSSAVPSRKRQRSTTATESESEESTPKFRGVRLRTWGKWVSEIREPRKKSRIWLGTYPTAEMAARAHDVAALAIKGHRAFLNFPQLKHHLPRPASLSAKDIQAAAAQAAAIKQEPETTSCEDEDTWFDLPDLITNGFLLGFDHYSSSSPSSSSSSSPWQFLADDHDDHHLQWHSDFSHIIFPA</sequence>
<name>A0ABP0Z7G4_9ROSI</name>
<organism evidence="10 11">
    <name type="scientific">Citrullus colocynthis</name>
    <name type="common">colocynth</name>
    <dbReference type="NCBI Taxonomy" id="252529"/>
    <lineage>
        <taxon>Eukaryota</taxon>
        <taxon>Viridiplantae</taxon>
        <taxon>Streptophyta</taxon>
        <taxon>Embryophyta</taxon>
        <taxon>Tracheophyta</taxon>
        <taxon>Spermatophyta</taxon>
        <taxon>Magnoliopsida</taxon>
        <taxon>eudicotyledons</taxon>
        <taxon>Gunneridae</taxon>
        <taxon>Pentapetalae</taxon>
        <taxon>rosids</taxon>
        <taxon>fabids</taxon>
        <taxon>Cucurbitales</taxon>
        <taxon>Cucurbitaceae</taxon>
        <taxon>Benincaseae</taxon>
        <taxon>Citrullus</taxon>
    </lineage>
</organism>
<dbReference type="InterPro" id="IPR051032">
    <property type="entry name" value="AP2/ERF_TF_ERF_subfamily"/>
</dbReference>
<reference evidence="10 11" key="1">
    <citation type="submission" date="2024-03" db="EMBL/GenBank/DDBJ databases">
        <authorList>
            <person name="Gkanogiannis A."/>
            <person name="Becerra Lopez-Lavalle L."/>
        </authorList>
    </citation>
    <scope>NUCLEOTIDE SEQUENCE [LARGE SCALE GENOMIC DNA]</scope>
</reference>
<evidence type="ECO:0000256" key="6">
    <source>
        <dbReference type="ARBA" id="ARBA00023242"/>
    </source>
</evidence>
<keyword evidence="2" id="KW-0805">Transcription regulation</keyword>
<dbReference type="PRINTS" id="PR00367">
    <property type="entry name" value="ETHRSPELEMNT"/>
</dbReference>
<dbReference type="EMBL" id="OZ021743">
    <property type="protein sequence ID" value="CAK9328727.1"/>
    <property type="molecule type" value="Genomic_DNA"/>
</dbReference>
<dbReference type="PANTHER" id="PTHR31985:SF130">
    <property type="entry name" value="ETHYLENE-RESPONSIVE TRANSCRIPTION FACTOR ERF034"/>
    <property type="match status" value="1"/>
</dbReference>
<evidence type="ECO:0000256" key="8">
    <source>
        <dbReference type="SAM" id="MobiDB-lite"/>
    </source>
</evidence>
<dbReference type="InterPro" id="IPR001471">
    <property type="entry name" value="AP2/ERF_dom"/>
</dbReference>
<gene>
    <name evidence="10" type="ORF">CITCOLO1_LOCUS21151</name>
</gene>
<keyword evidence="4" id="KW-0010">Activator</keyword>
<feature type="compositionally biased region" description="Low complexity" evidence="8">
    <location>
        <begin position="1"/>
        <end position="13"/>
    </location>
</feature>
<dbReference type="SMART" id="SM00380">
    <property type="entry name" value="AP2"/>
    <property type="match status" value="1"/>
</dbReference>
<evidence type="ECO:0000256" key="1">
    <source>
        <dbReference type="ARBA" id="ARBA00004123"/>
    </source>
</evidence>
<dbReference type="InterPro" id="IPR016177">
    <property type="entry name" value="DNA-bd_dom_sf"/>
</dbReference>
<comment type="similarity">
    <text evidence="7">Belongs to the AP2/ERF transcription factor family. ERF subfamily.</text>
</comment>
<feature type="region of interest" description="Disordered" evidence="8">
    <location>
        <begin position="1"/>
        <end position="38"/>
    </location>
</feature>
<evidence type="ECO:0000256" key="7">
    <source>
        <dbReference type="ARBA" id="ARBA00024343"/>
    </source>
</evidence>
<keyword evidence="5" id="KW-0804">Transcription</keyword>
<evidence type="ECO:0000256" key="3">
    <source>
        <dbReference type="ARBA" id="ARBA00023125"/>
    </source>
</evidence>
<dbReference type="CDD" id="cd00018">
    <property type="entry name" value="AP2"/>
    <property type="match status" value="1"/>
</dbReference>
<evidence type="ECO:0000256" key="4">
    <source>
        <dbReference type="ARBA" id="ARBA00023159"/>
    </source>
</evidence>
<evidence type="ECO:0000259" key="9">
    <source>
        <dbReference type="PROSITE" id="PS51032"/>
    </source>
</evidence>
<evidence type="ECO:0000313" key="11">
    <source>
        <dbReference type="Proteomes" id="UP001642487"/>
    </source>
</evidence>
<evidence type="ECO:0000256" key="5">
    <source>
        <dbReference type="ARBA" id="ARBA00023163"/>
    </source>
</evidence>
<keyword evidence="3" id="KW-0238">DNA-binding</keyword>
<dbReference type="Gene3D" id="3.30.730.10">
    <property type="entry name" value="AP2/ERF domain"/>
    <property type="match status" value="1"/>
</dbReference>
<proteinExistence type="inferred from homology"/>
<dbReference type="PROSITE" id="PS51032">
    <property type="entry name" value="AP2_ERF"/>
    <property type="match status" value="1"/>
</dbReference>
<dbReference type="Proteomes" id="UP001642487">
    <property type="component" value="Chromosome 9"/>
</dbReference>